<dbReference type="OrthoDB" id="102593at2157"/>
<feature type="region of interest" description="Disordered" evidence="1">
    <location>
        <begin position="174"/>
        <end position="205"/>
    </location>
</feature>
<dbReference type="Proteomes" id="UP000073604">
    <property type="component" value="Chromosome"/>
</dbReference>
<name>A0A142CW65_9EURY</name>
<dbReference type="RefSeq" id="WP_062389956.1">
    <property type="nucleotide sequence ID" value="NZ_CP014750.1"/>
</dbReference>
<keyword evidence="3" id="KW-1185">Reference proteome</keyword>
<evidence type="ECO:0000313" key="3">
    <source>
        <dbReference type="Proteomes" id="UP000073604"/>
    </source>
</evidence>
<gene>
    <name evidence="2" type="ORF">A0127_07460</name>
</gene>
<accession>A0A142CW65</accession>
<dbReference type="KEGG" id="tpep:A0127_07460"/>
<proteinExistence type="predicted"/>
<evidence type="ECO:0000256" key="1">
    <source>
        <dbReference type="SAM" id="MobiDB-lite"/>
    </source>
</evidence>
<feature type="compositionally biased region" description="Basic residues" evidence="1">
    <location>
        <begin position="185"/>
        <end position="199"/>
    </location>
</feature>
<protein>
    <submittedName>
        <fullName evidence="2">Uncharacterized protein</fullName>
    </submittedName>
</protein>
<dbReference type="GeneID" id="27140374"/>
<dbReference type="AlphaFoldDB" id="A0A142CW65"/>
<evidence type="ECO:0000313" key="2">
    <source>
        <dbReference type="EMBL" id="AMQ19017.1"/>
    </source>
</evidence>
<reference evidence="3" key="1">
    <citation type="submission" date="2016-03" db="EMBL/GenBank/DDBJ databases">
        <authorList>
            <person name="Oger P.M."/>
        </authorList>
    </citation>
    <scope>NUCLEOTIDE SEQUENCE [LARGE SCALE GENOMIC DNA]</scope>
    <source>
        <strain evidence="3">OG-1</strain>
    </source>
</reference>
<dbReference type="EMBL" id="CP014750">
    <property type="protein sequence ID" value="AMQ19017.1"/>
    <property type="molecule type" value="Genomic_DNA"/>
</dbReference>
<dbReference type="STRING" id="53952.A0127_07460"/>
<feature type="compositionally biased region" description="Basic and acidic residues" evidence="1">
    <location>
        <begin position="174"/>
        <end position="184"/>
    </location>
</feature>
<sequence length="287" mass="32409">MQKIGSVISTTTVEDHKYHEYIVRNKDPKARGYHILHGVLAVLLANHTGKASEEIGWAVGDAIYEYLVNRGKTIEDIQKNPDEFEKTVVEKLKSYEIINDTMARSTKKAIKDVLPPMIKLIDKMWPKDHNPKHLNAMGEAFSSDAQDPIRVLKAAGIDVTKEIEEVRNTIAEITGKKPKDERKKSSTSRSKKTKAKSKKKEPAAEKVNLPSDALLEVLSILQAFEFADYSEKAKEKALQKLSSMIEGLLKDKPTPENLLKLGLYAYAVELIRRGEFEKVEELKKLQN</sequence>
<organism evidence="2 3">
    <name type="scientific">Thermococcus peptonophilus</name>
    <dbReference type="NCBI Taxonomy" id="53952"/>
    <lineage>
        <taxon>Archaea</taxon>
        <taxon>Methanobacteriati</taxon>
        <taxon>Methanobacteriota</taxon>
        <taxon>Thermococci</taxon>
        <taxon>Thermococcales</taxon>
        <taxon>Thermococcaceae</taxon>
        <taxon>Thermococcus</taxon>
    </lineage>
</organism>